<sequence>MGFLTLIGTGRGETDPFTVRKYIKFFFSVSGALSPRWAKKQATFAHLGETLVIFSPRLAKGNEDPNTFEEFLEPEEYIYHGHLFTTDRIFNSKDKLVDWAKQTAMKVNTYLIINQYKKLRTSNRRPYVTLACERGGAVRKNTKPIVDDKEEEVPIKRRGSYRTKKCGCLFKLKREQMATSETWQLSCSSCKTYGRAVATD</sequence>
<organism evidence="1 2">
    <name type="scientific">Catharanthus roseus</name>
    <name type="common">Madagascar periwinkle</name>
    <name type="synonym">Vinca rosea</name>
    <dbReference type="NCBI Taxonomy" id="4058"/>
    <lineage>
        <taxon>Eukaryota</taxon>
        <taxon>Viridiplantae</taxon>
        <taxon>Streptophyta</taxon>
        <taxon>Embryophyta</taxon>
        <taxon>Tracheophyta</taxon>
        <taxon>Spermatophyta</taxon>
        <taxon>Magnoliopsida</taxon>
        <taxon>eudicotyledons</taxon>
        <taxon>Gunneridae</taxon>
        <taxon>Pentapetalae</taxon>
        <taxon>asterids</taxon>
        <taxon>lamiids</taxon>
        <taxon>Gentianales</taxon>
        <taxon>Apocynaceae</taxon>
        <taxon>Rauvolfioideae</taxon>
        <taxon>Vinceae</taxon>
        <taxon>Catharanthinae</taxon>
        <taxon>Catharanthus</taxon>
    </lineage>
</organism>
<name>A0ACC0AVI2_CATRO</name>
<comment type="caution">
    <text evidence="1">The sequence shown here is derived from an EMBL/GenBank/DDBJ whole genome shotgun (WGS) entry which is preliminary data.</text>
</comment>
<keyword evidence="2" id="KW-1185">Reference proteome</keyword>
<dbReference type="EMBL" id="CM044705">
    <property type="protein sequence ID" value="KAI5665037.1"/>
    <property type="molecule type" value="Genomic_DNA"/>
</dbReference>
<reference evidence="2" key="1">
    <citation type="journal article" date="2023" name="Nat. Plants">
        <title>Single-cell RNA sequencing provides a high-resolution roadmap for understanding the multicellular compartmentation of specialized metabolism.</title>
        <authorList>
            <person name="Sun S."/>
            <person name="Shen X."/>
            <person name="Li Y."/>
            <person name="Li Y."/>
            <person name="Wang S."/>
            <person name="Li R."/>
            <person name="Zhang H."/>
            <person name="Shen G."/>
            <person name="Guo B."/>
            <person name="Wei J."/>
            <person name="Xu J."/>
            <person name="St-Pierre B."/>
            <person name="Chen S."/>
            <person name="Sun C."/>
        </authorList>
    </citation>
    <scope>NUCLEOTIDE SEQUENCE [LARGE SCALE GENOMIC DNA]</scope>
</reference>
<protein>
    <submittedName>
        <fullName evidence="1">Uncharacterized protein</fullName>
    </submittedName>
</protein>
<evidence type="ECO:0000313" key="1">
    <source>
        <dbReference type="EMBL" id="KAI5665037.1"/>
    </source>
</evidence>
<gene>
    <name evidence="1" type="ORF">M9H77_24360</name>
</gene>
<dbReference type="Proteomes" id="UP001060085">
    <property type="component" value="Linkage Group LG05"/>
</dbReference>
<evidence type="ECO:0000313" key="2">
    <source>
        <dbReference type="Proteomes" id="UP001060085"/>
    </source>
</evidence>
<proteinExistence type="predicted"/>
<accession>A0ACC0AVI2</accession>